<keyword evidence="3" id="KW-0378">Hydrolase</keyword>
<dbReference type="InParanoid" id="D2V7D6"/>
<protein>
    <recommendedName>
        <fullName evidence="2">3-hydroxyisobutyryl-CoA hydrolase</fullName>
        <ecNumber evidence="2">3.1.2.4</ecNumber>
    </recommendedName>
</protein>
<evidence type="ECO:0000313" key="5">
    <source>
        <dbReference type="EMBL" id="EFC47358.1"/>
    </source>
</evidence>
<dbReference type="OMA" id="AYRNNEH"/>
<organism evidence="6">
    <name type="scientific">Naegleria gruberi</name>
    <name type="common">Amoeba</name>
    <dbReference type="NCBI Taxonomy" id="5762"/>
    <lineage>
        <taxon>Eukaryota</taxon>
        <taxon>Discoba</taxon>
        <taxon>Heterolobosea</taxon>
        <taxon>Tetramitia</taxon>
        <taxon>Eutetramitia</taxon>
        <taxon>Vahlkampfiidae</taxon>
        <taxon>Naegleria</taxon>
    </lineage>
</organism>
<dbReference type="CDD" id="cd06558">
    <property type="entry name" value="crotonase-like"/>
    <property type="match status" value="1"/>
</dbReference>
<dbReference type="OrthoDB" id="1737613at2759"/>
<dbReference type="GeneID" id="8848999"/>
<dbReference type="EMBL" id="GG738855">
    <property type="protein sequence ID" value="EFC47358.1"/>
    <property type="molecule type" value="Genomic_DNA"/>
</dbReference>
<name>D2V7D6_NAEGR</name>
<dbReference type="AlphaFoldDB" id="D2V7D6"/>
<accession>D2V7D6</accession>
<dbReference type="STRING" id="5762.D2V7D6"/>
<evidence type="ECO:0000256" key="1">
    <source>
        <dbReference type="ARBA" id="ARBA00001709"/>
    </source>
</evidence>
<dbReference type="SUPFAM" id="SSF52096">
    <property type="entry name" value="ClpP/crotonase"/>
    <property type="match status" value="1"/>
</dbReference>
<dbReference type="PANTHER" id="PTHR43176:SF3">
    <property type="entry name" value="3-HYDROXYISOBUTYRYL-COA HYDROLASE, MITOCHONDRIAL"/>
    <property type="match status" value="1"/>
</dbReference>
<dbReference type="NCBIfam" id="NF004127">
    <property type="entry name" value="PRK05617.1"/>
    <property type="match status" value="1"/>
</dbReference>
<dbReference type="Proteomes" id="UP000006671">
    <property type="component" value="Unassembled WGS sequence"/>
</dbReference>
<evidence type="ECO:0000259" key="4">
    <source>
        <dbReference type="Pfam" id="PF16113"/>
    </source>
</evidence>
<comment type="catalytic activity">
    <reaction evidence="1">
        <text>3-hydroxy-2-methylpropanoyl-CoA + H2O = 3-hydroxy-2-methylpropanoate + CoA + H(+)</text>
        <dbReference type="Rhea" id="RHEA:20888"/>
        <dbReference type="ChEBI" id="CHEBI:11805"/>
        <dbReference type="ChEBI" id="CHEBI:15377"/>
        <dbReference type="ChEBI" id="CHEBI:15378"/>
        <dbReference type="ChEBI" id="CHEBI:57287"/>
        <dbReference type="ChEBI" id="CHEBI:57340"/>
        <dbReference type="EC" id="3.1.2.4"/>
    </reaction>
</comment>
<reference evidence="5 6" key="1">
    <citation type="journal article" date="2010" name="Cell">
        <title>The genome of Naegleria gruberi illuminates early eukaryotic versatility.</title>
        <authorList>
            <person name="Fritz-Laylin L.K."/>
            <person name="Prochnik S.E."/>
            <person name="Ginger M.L."/>
            <person name="Dacks J.B."/>
            <person name="Carpenter M.L."/>
            <person name="Field M.C."/>
            <person name="Kuo A."/>
            <person name="Paredez A."/>
            <person name="Chapman J."/>
            <person name="Pham J."/>
            <person name="Shu S."/>
            <person name="Neupane R."/>
            <person name="Cipriano M."/>
            <person name="Mancuso J."/>
            <person name="Tu H."/>
            <person name="Salamov A."/>
            <person name="Lindquist E."/>
            <person name="Shapiro H."/>
            <person name="Lucas S."/>
            <person name="Grigoriev I.V."/>
            <person name="Cande W.Z."/>
            <person name="Fulton C."/>
            <person name="Rokhsar D.S."/>
            <person name="Dawson S.C."/>
        </authorList>
    </citation>
    <scope>NUCLEOTIDE SEQUENCE [LARGE SCALE GENOMIC DNA]</scope>
    <source>
        <strain evidence="5 6">NEG-M</strain>
    </source>
</reference>
<dbReference type="eggNOG" id="KOG1684">
    <property type="taxonomic scope" value="Eukaryota"/>
</dbReference>
<evidence type="ECO:0000256" key="2">
    <source>
        <dbReference type="ARBA" id="ARBA00011915"/>
    </source>
</evidence>
<evidence type="ECO:0000256" key="3">
    <source>
        <dbReference type="ARBA" id="ARBA00022801"/>
    </source>
</evidence>
<dbReference type="GO" id="GO:0006574">
    <property type="term" value="P:L-valine catabolic process"/>
    <property type="evidence" value="ECO:0007669"/>
    <property type="project" value="TreeGrafter"/>
</dbReference>
<dbReference type="InterPro" id="IPR032259">
    <property type="entry name" value="HIBYL-CoA-H"/>
</dbReference>
<proteinExistence type="predicted"/>
<dbReference type="Pfam" id="PF16113">
    <property type="entry name" value="ECH_2"/>
    <property type="match status" value="1"/>
</dbReference>
<dbReference type="RefSeq" id="XP_002680102.1">
    <property type="nucleotide sequence ID" value="XM_002680056.1"/>
</dbReference>
<dbReference type="Gene3D" id="3.90.226.10">
    <property type="entry name" value="2-enoyl-CoA Hydratase, Chain A, domain 1"/>
    <property type="match status" value="1"/>
</dbReference>
<feature type="domain" description="Enoyl-CoA hydratase/isomerase" evidence="4">
    <location>
        <begin position="75"/>
        <end position="421"/>
    </location>
</feature>
<dbReference type="InterPro" id="IPR029045">
    <property type="entry name" value="ClpP/crotonase-like_dom_sf"/>
</dbReference>
<dbReference type="InterPro" id="IPR045004">
    <property type="entry name" value="ECH_dom"/>
</dbReference>
<keyword evidence="6" id="KW-1185">Reference proteome</keyword>
<dbReference type="GO" id="GO:0003860">
    <property type="term" value="F:3-hydroxyisobutyryl-CoA hydrolase activity"/>
    <property type="evidence" value="ECO:0007669"/>
    <property type="project" value="UniProtKB-EC"/>
</dbReference>
<evidence type="ECO:0000313" key="6">
    <source>
        <dbReference type="Proteomes" id="UP000006671"/>
    </source>
</evidence>
<dbReference type="KEGG" id="ngr:NAEGRDRAFT_47262"/>
<dbReference type="PANTHER" id="PTHR43176">
    <property type="entry name" value="3-HYDROXYISOBUTYRYL-COA HYDROLASE-RELATED"/>
    <property type="match status" value="1"/>
</dbReference>
<dbReference type="GO" id="GO:0005739">
    <property type="term" value="C:mitochondrion"/>
    <property type="evidence" value="ECO:0007669"/>
    <property type="project" value="TreeGrafter"/>
</dbReference>
<gene>
    <name evidence="5" type="ORF">NAEGRDRAFT_47262</name>
</gene>
<sequence length="427" mass="48626">MSSTQQSLSTLRTQRILGHLFPSNNNNNINHAHMMLNSSRPICCNDDVILVMNQTSKDDNDHVLSQYNPDNHCLCITLNRPKSFNALSLSMIRSLRRILEQALSDTKVHFVILQSASDKAFCAGGDIKDLRRGFEYAQQFFTEEFSLNYYIHEFCKVKPIVSMLNGITMGGGVGISIYTNLRVANRKRFQFAMPEVFIGIYPDIGASFFLTRACSSIGIARYIGLTGAKLGATDSLFSKLVTNVIDNEEVFYELRRDLFEKFIPTENESNLEKQLEKFIQIYEKKGNTVLNSTLGQVDRFRRVIDYCFGEAQSVKEIISNLKWYKEHHPCRSQSDNEFIDSILELFSKRASPTSLVVTFEALERGRKASSLKQVLDLDKLLCTKLVGQHDFVEGVRAVLVDKDQKPKFKPATLDELNVHQVIKEIFD</sequence>
<dbReference type="EC" id="3.1.2.4" evidence="2"/>
<dbReference type="VEuPathDB" id="AmoebaDB:NAEGRDRAFT_47262"/>